<dbReference type="InterPro" id="IPR006162">
    <property type="entry name" value="Ppantetheine_attach_site"/>
</dbReference>
<evidence type="ECO:0000256" key="5">
    <source>
        <dbReference type="ARBA" id="ARBA00029454"/>
    </source>
</evidence>
<dbReference type="CDD" id="cd19534">
    <property type="entry name" value="E_NRPS"/>
    <property type="match status" value="3"/>
</dbReference>
<dbReference type="InterPro" id="IPR010071">
    <property type="entry name" value="AA_adenyl_dom"/>
</dbReference>
<dbReference type="NCBIfam" id="TIGR01733">
    <property type="entry name" value="AA-adenyl-dom"/>
    <property type="match status" value="4"/>
</dbReference>
<dbReference type="InterPro" id="IPR020806">
    <property type="entry name" value="PKS_PP-bd"/>
</dbReference>
<feature type="domain" description="Carrier" evidence="7">
    <location>
        <begin position="4971"/>
        <end position="5047"/>
    </location>
</feature>
<comment type="similarity">
    <text evidence="5">Belongs to the NRP synthetase family.</text>
</comment>
<dbReference type="InterPro" id="IPR009081">
    <property type="entry name" value="PP-bd_ACP"/>
</dbReference>
<feature type="domain" description="Carrier" evidence="7">
    <location>
        <begin position="2315"/>
        <end position="2391"/>
    </location>
</feature>
<dbReference type="Gene3D" id="3.40.50.12780">
    <property type="entry name" value="N-terminal domain of ligase-like"/>
    <property type="match status" value="5"/>
</dbReference>
<dbReference type="FunFam" id="3.40.50.12780:FF:000014">
    <property type="entry name" value="Nonribosomal peptide synthetase 1"/>
    <property type="match status" value="4"/>
</dbReference>
<dbReference type="InterPro" id="IPR023213">
    <property type="entry name" value="CAT-like_dom_sf"/>
</dbReference>
<dbReference type="CDD" id="cd05918">
    <property type="entry name" value="A_NRPS_SidN3_like"/>
    <property type="match status" value="5"/>
</dbReference>
<comment type="pathway">
    <text evidence="1">Secondary metabolite biosynthesis.</text>
</comment>
<evidence type="ECO:0000256" key="2">
    <source>
        <dbReference type="ARBA" id="ARBA00022450"/>
    </source>
</evidence>
<dbReference type="FunFam" id="3.30.559.30:FF:000005">
    <property type="entry name" value="Nonribosomal peptide synthase Pes1"/>
    <property type="match status" value="2"/>
</dbReference>
<dbReference type="PROSITE" id="PS50075">
    <property type="entry name" value="CARRIER"/>
    <property type="match status" value="6"/>
</dbReference>
<dbReference type="GO" id="GO:0019748">
    <property type="term" value="P:secondary metabolic process"/>
    <property type="evidence" value="ECO:0007669"/>
    <property type="project" value="UniProtKB-ARBA"/>
</dbReference>
<reference evidence="8" key="1">
    <citation type="submission" date="2023-10" db="EMBL/GenBank/DDBJ databases">
        <authorList>
            <person name="Hackl T."/>
        </authorList>
    </citation>
    <scope>NUCLEOTIDE SEQUENCE</scope>
</reference>
<name>A0AAI8YIL5_9PEZI</name>
<evidence type="ECO:0000256" key="3">
    <source>
        <dbReference type="ARBA" id="ARBA00022553"/>
    </source>
</evidence>
<evidence type="ECO:0000313" key="9">
    <source>
        <dbReference type="Proteomes" id="UP001295740"/>
    </source>
</evidence>
<accession>A0AAI8YIL5</accession>
<proteinExistence type="inferred from homology"/>
<keyword evidence="9" id="KW-1185">Reference proteome</keyword>
<dbReference type="EMBL" id="CAUWAG010000008">
    <property type="protein sequence ID" value="CAJ2506120.1"/>
    <property type="molecule type" value="Genomic_DNA"/>
</dbReference>
<dbReference type="InterPro" id="IPR042099">
    <property type="entry name" value="ANL_N_sf"/>
</dbReference>
<dbReference type="CDD" id="cd19542">
    <property type="entry name" value="CT_NRPS-like"/>
    <property type="match status" value="4"/>
</dbReference>
<dbReference type="Proteomes" id="UP001295740">
    <property type="component" value="Unassembled WGS sequence"/>
</dbReference>
<feature type="region of interest" description="Disordered" evidence="6">
    <location>
        <begin position="7272"/>
        <end position="7293"/>
    </location>
</feature>
<dbReference type="InterPro" id="IPR000873">
    <property type="entry name" value="AMP-dep_synth/lig_dom"/>
</dbReference>
<evidence type="ECO:0000313" key="8">
    <source>
        <dbReference type="EMBL" id="CAJ2506120.1"/>
    </source>
</evidence>
<dbReference type="InterPro" id="IPR001242">
    <property type="entry name" value="Condensation_dom"/>
</dbReference>
<dbReference type="PROSITE" id="PS00012">
    <property type="entry name" value="PHOSPHOPANTETHEINE"/>
    <property type="match status" value="2"/>
</dbReference>
<gene>
    <name evidence="8" type="ORF">KHLLAP_LOCUS6588</name>
</gene>
<keyword evidence="4" id="KW-0436">Ligase</keyword>
<dbReference type="SMART" id="SM00823">
    <property type="entry name" value="PKS_PP"/>
    <property type="match status" value="6"/>
</dbReference>
<dbReference type="Gene3D" id="1.10.1200.10">
    <property type="entry name" value="ACP-like"/>
    <property type="match status" value="7"/>
</dbReference>
<keyword evidence="2" id="KW-0596">Phosphopantetheine</keyword>
<dbReference type="GO" id="GO:0031177">
    <property type="term" value="F:phosphopantetheine binding"/>
    <property type="evidence" value="ECO:0007669"/>
    <property type="project" value="InterPro"/>
</dbReference>
<feature type="domain" description="Carrier" evidence="7">
    <location>
        <begin position="3416"/>
        <end position="3492"/>
    </location>
</feature>
<dbReference type="Gene3D" id="3.30.559.30">
    <property type="entry name" value="Nonribosomal peptide synthetase, condensation domain"/>
    <property type="match status" value="10"/>
</dbReference>
<dbReference type="FunFam" id="3.30.559.10:FF:000017">
    <property type="entry name" value="Nonribosomal peptide synthase Pes1"/>
    <property type="match status" value="1"/>
</dbReference>
<dbReference type="Pfam" id="PF00501">
    <property type="entry name" value="AMP-binding"/>
    <property type="match status" value="5"/>
</dbReference>
<dbReference type="FunFam" id="1.10.1200.10:FF:000005">
    <property type="entry name" value="Nonribosomal peptide synthetase 1"/>
    <property type="match status" value="3"/>
</dbReference>
<dbReference type="Pfam" id="PF00668">
    <property type="entry name" value="Condensation"/>
    <property type="match status" value="9"/>
</dbReference>
<dbReference type="FunFam" id="3.30.559.30:FF:000002">
    <property type="entry name" value="Nonribosomal peptide synthase Pes1"/>
    <property type="match status" value="3"/>
</dbReference>
<dbReference type="SUPFAM" id="SSF56801">
    <property type="entry name" value="Acetyl-CoA synthetase-like"/>
    <property type="match status" value="5"/>
</dbReference>
<dbReference type="Pfam" id="PF00550">
    <property type="entry name" value="PP-binding"/>
    <property type="match status" value="6"/>
</dbReference>
<dbReference type="InterPro" id="IPR045851">
    <property type="entry name" value="AMP-bd_C_sf"/>
</dbReference>
<dbReference type="CDD" id="cd19545">
    <property type="entry name" value="FUM14_C_NRPS-like"/>
    <property type="match status" value="2"/>
</dbReference>
<dbReference type="Gene3D" id="3.30.300.30">
    <property type="match status" value="5"/>
</dbReference>
<feature type="domain" description="Carrier" evidence="7">
    <location>
        <begin position="6047"/>
        <end position="6123"/>
    </location>
</feature>
<sequence>MAANSARGLSCLFPGAGGADGVQRRPLSLRIELQHAELVHRLSAKPDGNVELATAVQTAFAVLLRAYTGLESVCFGLQETGGKHHDAVENTNPAVVVDVDEEMSYEQLIQHISTGSTMKPSNKETVDYNTAILFCFSNAAATPSLKPATMVDLCNLRLLVKVLKSGVSMFLEYRNSFIPTGQARNVASTVDKILTCILLNPAERIRDSDILSERNKLQIEKWNSLPLERVERTVHSIILETAEKVPQEQAVCSWDGQFTYRELEEYATKVAVCLVELGVDAEVIVPLCFEKSKWNVVATLGTLIAGGCFIPLDPSAPKDRNQYLLDTVNARVVVCSLNYAETFKGTVAHVVVVDPAFIAAHHQPAQRPQGRAESHNAAYIISTSGTTGQPKLPLIEHGNICTSVKAHYYGISMHVTRPLRVLQFSAHSFDVSISEILSTLMCGGTICIPDEYTRLNNIAQAMNDMRVTHAQLTPTFARFLEPSMVPTLATIVLMGEAMSQADLETWSQINLLNGWGPCETSVYCTTQKGLTAASDVRNIGPPFQRYDADERAVAYAWVVNPNNRHQRVPIGCTGEILLEGNIVGRGYFGDEEKTAQSFVTDVAWARNRPFRGYLSGDLVIQQPDGTYNIVGRKDNQVKYHGQRIELLGIEHHINLDPSIGHNLVFLPKSGLCKERLVAVVSLKEHTCEDKPLMLFEGAEKDAIYAETELIRAHLAERLPANMVPTVWVAISAFPRLSSRKLDRKQVLTWLTDMPAEVYQRAIAGVEEVIGSAEESLSEMEASLRSAWAHVLNLSEQQVALERPFLSLGGDSISAMQVMGHCRKKGVTLGVQDILRSRSIRQLATTARFSATSVRDTKEEIEKPFDLTPIQRYWFRLQEQGHGHFNQSFYLQVMHRTSAHAFHSAIEQLVSRHSMLRARFSFSDEHGWGQRVTEDIDNSYRFRNIKVLSPETDCLTSKVETDTMIEDSQKCLDYVHGPLFAADLFEVGGQQHAFLTIHHLVVDLVSWRLILEELEDILKGETLLPPALPFQKWTQLQTKHTRTLSLDDVLPLVDVPALDWSYWAIEHHENTYGAARNTSFSLDPSLTAPFLGSCHMALKTEPVEVLLASLFQAWSRVFIDRPIPAVFNEGHGREPWSPDIDISRTVGWFTTMNPVLVEPSDDLATTVRKVKDFRRQIPGKGRPYFARRWLTDDGQQHFSTHWPAEITFNYLGQYQQLERSGALLQAMENMAGETREAGGTADVGHDAPRISLFEVSAIVFKGCIKLAFTFNKNMQHQDKIQRWISECRQSITELIQTLPNLTPHPTLSDFPLLSLTEDRFQSMLQRLSHLGISPSVIEDSYPCSSMQEALLLSQSKDSATYACATLHELKLPNGRPQWKQLIEAWKQVVKYHPILRTIFLENVGVEERLYDQVVLRQVDANIVHFDCIDEPDALDRIGKQRSVNYDNGWCPAHRFTVCGTADGRVFCSLEISHAISDGHSMSLVFRNLRDAYMETLRDDGPTYSDYISYVMNQPKEASLDYWRSYLVDSETCDFPMLNDGQVVEAKDLVSIRLDFGNVSIRDLHSFCNTNGITLSNVIHTAWALTLSNYVGTKNVTFGYLTTARDSQDIHRVQDMFGPVINTLVYRVDLSDGSCCLLDVLRDVQQDYLNAIPHRHIALAEVQHMLGLSGANLFNTVLSYRRLPPAAPLNDTDIRFVELAPIYDPTEYPVSLNIEISDDAAAVDLDYWTDHLTAGQAANVASTFVRAIENIVFNARQSLSSLDHLSRKQLQQIQQWNVMPETLHDCVHHRFQSWVTCQPDAPAVRGFDGDYTYAELNAATDRLAHYLVELGVGPEVFVPTCFDKSSFAVVAMLAVLKAGGAAVPLDANHPKPALVSRVEDTQAQMVLTTSARSEMFEDVVPDVVIVDSVLINDLPDVDGPPCTVVAPHNPAFVIFTSGSTGRPKGVILEHAAIVTSANAHGANLGFGPGTRVLQFASYTFDNSLEEMFTTLQRGGCCCVPSEEQRMNDLAGSIAELDANFMDLTPTVASFLNPKDVPSIKSMGLGGEALTKAVIEKWSPHVHLHGQYGPSEASINSAWKDFEHGGEPTNIGRAIGSVSWIVDPDDRNRLVPIGCRGELLIEGPILSRGYLNDPEKTNLAFISAPMWARTDDVSANERRFYCTGDLMHYTSQGEMMYLGRKDSQVKLNGQRIELGEIEHHLKLSLPGDAQSAVELVNFTDVKATKALVGFLCLATGSSDASTAIGKMTESVRNMAKTLEVELAIALPAYYVPSVFMPVTSMPMTTSGKLDRKTLRQLAQAVPEEQLQGYRLAGKSGRAPSGHAEVALARLWAVILGLSEEAIGAEDSFFRLGGDSIRAMRLVGTSRKEGLVLSVASIFSQPKLVNMAQSAVVLSSDQHNDEPEPDTAPFELIPADDRRRIIEFAASECGVFADALEDIYPCTRLQEGLIALSTKEPGSYVAQVIYRLPPNTDIYRFKQAWDRVIAAEAILRTRIIYVEDRGFLQVVVRDGVEWHHLADLQDISETHRHLPASPGDVLATYAVVGEDTSSPFFVWTAHHAVYDGYSMPNILSKVEAAYRLPSEAPVAAVPYSRIIKYLSSVDEKQSDAFWLSKFENISAPQFPQLPSPDYKVQASSQLIHQIPFARRSGMETTLPSMIRAAWGFMLATYSASDDVLWGEINSGREVPVPGIEDIAGPTITTSPTRVKLDRQLTISAYMQQVQRQFSAVLPFQFAGLQHIRKLSNDTALACDFQSLLAIAAGDSMKDPDGGLWDLQSTGSVGTNFFNYALIFNCMVEKDSIHVEAHYDSHVIETWLVERLLQQFAFLLNRFNSPDFSECTLGDFELLNPKDHAVIASWNDKPVHTTNHCIQDVSNPPNTLNHDRLPGVTLAIIFEYQVILRPSATAIEAWDVGTLTYHELDQQATRLASRLISLGVKPRAFVPLFFDKSGFTIIAILAVLKCGAAFVPLDFEAPILRIREIVTDVNANLILCAGQYESVCRSIPCDTLVVDALTDRPEGRPHRLPEVQCDTPAYVLFTSGSTGKPKGAIINHNSFVSASAAYAPAWNITEKSRVLQFASYAFDCSLIEILSVLMQGGVCCVPDQKERTNDLVGVINRMRINYAALTPSLVRTLQPSEVPGLKDLTLVGEAMSQQDLNTWADRVSLGNGYGPTECSVVATFNNMTSTTKPNNIGKIITARGWVVAKDNHDVLVPLGAVGELLMEGGGVGAGYLHNPKKTAQAFISDVKWTVGADSLGEGETRRFYKTGDLVKYNEDSTLLYLGRKDDQTKVRGQRLELAEVEHHVVSDPAVQNVLAAVPTSGPCAKRLVGVISLQSMPSSEASEELRLLPNDIASLNVAYIRDRLCDRVPSYMVPSLWVVVGRFPLMPSGKMDRKRVVQFLERMGSDTYRTISTLGLEEAKDQADSVERRLQAIFAKVLNLASEDIRLNQSFLHLGGDSISAMQITSICRSNGFYISVQDIIRAKSITALASIVSVAGADHAPAHTVPDYNLPFDLTPIQRVFFDAVGEGYNHFNQSAVLRLARAFKYEEIKTALSSLVTIHPMLRARYNKSESRIWKQMIEKDTTASFRLRQHRVSTANEPTMRPIIDESQATLDITSGPTFSADLFEIDDTFSQAIAFVAHHLIIDVVSWGIILEDLTSLLSGTTPPPQSLPFHAWGEQQAVQARKDTAKRVYPLRNVLPPDIAYWGMPDGLQNINGDVITEEFELSPKDSMLLLGAHDALATEPLDVFLAAILESFRKVFPDRNCATVHNEGHGRESFDAKQDLSRTVGWFTTLTPIHLPVSSEDSTDIASTIRWVKDLRERIPGKGRPYFAYRLSGEASQEFSSHWPAEVTFNYLGRMQALERKDALLQRLDGVNTSDIGDDVPRLALFEITAVVAQGTINLSFCYNRHMKRQTEIKQWIGECRQTLVDAVDRLLQARPEPSLSDFNLLPLSYNGLSKLSAVLPSGNNVADIEDIYPTSPMQQGLLLSQMRSPELYAYRCSFEVCAAEPGSSVNPRKLAEAWQNVVHRHPALRTAFIESLSERGRMDQIVFKERSGQVVWMADCDGEDMARFLREQPAIDYREFGAPHRFTVCKTKAGRVWVQLDMSHTICDGGSIPNLLNDLSRAYGGKLSRSDAGPLFSEFIAHILSSSRESDINYWKTFLQGAEPCILPALNDGKPGAREAVSFEAHIAETASIRAFCKANGVTLSNVLQLTWALVLHYYVGTSDISFGVVASGRDIPVKNIEEAVGCLVNMLIYRLNFSDETPVHQLLASVQNNSMNARDYQGSSLADVQHELQLPSLFNTVFTFQRRHISRGSEDTALLFENIEAADPSEYDLTLNVSDESPAGITIDFGYWRDKMCDAQVHNLADTFEKILINLTSIADSKATVGDMDILPMGSLEQIRVWNANLPPPVRRCVHDIVSEQALLRPPFAKAVEGWDGTFTYQEFDAITNSLAIHLQTLGVGTGTFVPVLFEKSSWAIMSMLAIMKAGAVYVPLDPRHPPTRLRQLVCDVGAKVVVCSRSHQSLASQVATTAFTVDKRAMESIPTRGQRPKSDVTPDHGCYCLFTSGTTGTPKGTIVSHQAFCTSAAAFTPVLHMDSTTRTFQFASYTFDASCVEILAALTVGGTVCVPTEDERMSDLCGSISRFGATWALLTPSVLGSIKPEWVPGLKTLVVGGEATTPSVLTAWASKICFVEAYGPTETAIICATCAKSTLEKKVVDADPGTIGMATGCRTWVVHPRNHDKLMPVGGIGELVAEGHIVAAGYLGDEVKTAKAFIEKPAWASALSSIDNTFSTVRMYKTGDLVRYNSDGSLTYVSRKDTQIKLNGQRIELGEIEFHVKSSFPEGVQSAVELVAPMGRSAKALAVFFCAEGLQRGVPADALLPTSTDLPAADDVLLMDSLLRDMCKAMENAVAGVLPSYMIPSIFIPVSKMPWTAAGKLDRNRLKNLVQNMNKEAISTYRLSSASNMRKPTNETEKKLQKLVCSVLNLPLSSVGVDDSFVRLGGDSIGAMKLVTAAHADHLDLSVVDIFKTPRLSDLAAKCGAVDEKIDVNIEPFDLLPRALSRSQVLNELAEQCRVSKDQIQDAYPTSPLQGAFVTLSTRQPGAYVAQHVLTLAKSVGITKFKAAWQKVVADLDILRTRIAQPRSGNFVQTVLVADPITWGEVDSLKQAEKEVTRISQDLGGKLAAYTLVRTASHECYFVWTLHHSLYDGWSLPLILDRVQRIYRTGVSEVPKTPYTRFINYLQESDIVASAKYWKRTLGGAAPYHFPQPSHSALSEERHDGKLLHHTMKLAPHKHADITPSTVIRAAWSLLLAAYSGSDDVVFGETLTGRDIAVAGIADICGPTLTTVPSRVYIDRENTTLELLEVVAGAATDRIPHQHFGLSEIKRLDSDTAAACDFQNLLVIQIGTEPPSESLWSFHDDGTQANFFTYPLVVEATAKRTSVEVCAHFESNVISAWEVQRILFQLESVIHQLNTVSNVRDIHVFSNQDAELVRNWNAREPIVADETIHALFFEQVKARPTATAVSAFDGEFTYAELRELSSRLAQKLVGLGAGPERLVPLCVDKSRWAIVAIMGILISGSGFVPLSPQHPASRHQHIIESCSASIIVCSPEYETRFNGLDIVRADEKTIRQLPVSRSRIQSRLKSNNIAYVMFTSGSTGLPKGVVMEHRAFVASSMAMRRALNMDSPSTRVFQFASFVFDVSMLEILTTLTCGAVVAVPSEQERTSDLAGAINRLKATWACLTPSVANVLEGPTAVPTLKTFVSAAEALTTETIDKWATGLQLMNAYGPTENSVLSVVNSNVSTERDPTVIGHPLESARAWLTEADNPHRLAPVGAVAELCIEGPLLARCYLNDPAKTAEVFIENPAFMKDFSSKPHTRIYRTGDLCKYASDGAVKYLGRKDNQIKLAGQRVELGEIEHHLQADESVNLAAILMPKTGPGKRKLTAVVSFHGSSGPSVAIQQRWNTALTHLDTLRQINAAKGRLSDLLPPYMVPTVWVAVPSIPRLASAKLDKTTVDGWIGNMDDETYRQILNVESWIETAVPASEGLQKLQKICAKVLHVSVQDVQAHQSWVSLGGDSLIGMHFLAQCRKEGISITLNQLLRAKSLAQLAETALPATGFEHGEAQTEKPFGLSPVQQLYFQNIEDETATHFNQSFTLRLAHQVDTGAIRNAIDAVVRCHGMLRARFLKGARGQWQQLVRGGLEGTYKFDVHEVAITSGIIDIIANTQKSLNIFEGPVFATDLFNLGTGEQVLFITAHHLVIDVVSWQIILADLEEHIVSESSLTQELPFQVWVEKQAAHAIQPNQIELMEKQTMSFEPADLTFWGMENRINLYGNVEHESFTVGEDISAMALDNHSVLRTDVVDYFISAIIHSFSRVFVSRTTPTVFVESHGREPWDSTDLSRSVGWFTSMYPAHVPIAEDEDDVIQTVRQVKDLRRSVIENGRSYFAHRFMADNGKQRFESHEPMEVLFNYLGRGANDSIDSLFQPMQFSEDEEAPMSDLGAAAKRLALFEISATVSHGKIKFDFLYNQNQKNRKGIRRWIAECQRTLEEVVTSLAKVDKPQPTLSDFPLLPLESYARLDRVVNTFPSAGIVSYDQVEDMYPCSAMQEGMLLSQIKDPSAYWSFAVFEVKSKHDSVDVRRVAKAWKNVVARHPALRTVFVDSVCKGGVFDQIVVKEPDAGLLIYSADEADLSSKLDSVKYADHNGKRKPRLPHQFTIFQVSSGKVVVKLEINHSVIDGGSWAIIARDLQDAYAGRLSADGPLYSSYVKYLRNLPADAAIEYWREHLHGVKPCYLPIVPQNGTKQRQLHSLFMDFNRFPEVQSLAGKSGVTFANILLATWALILRSYTSDADVCFGYLTSGRNVPIENVENAVGAFINMLCSRIKVSQSQSLLDVFYKVQNDFVDSLPHQHCSLAQFQHDLGLSGKALFNTVISVQNYGATAAGEHVPSDGRIEFEHLDAHDPSEFAVTVSIDATRGDEAVKFAYWTDVISDDEARNISNMMAKILTQAIADVTMTITELDVAIRRPDKPAKQATDSAMLTPIRGHTPRPTYRRTRTGPEPSRRSIYSTRETGPLQVMTLPGATPDWSSLIRSIVSEMVPQIVDQVLAKNKDAPPPAQSSVDEMSSQMTSMLARRASLSKRGRPGLDRKISMASDTESRIGIAADMVAAAGVIATEALKGVPSDFVEKKLMTLWGKLLDMVEESIEKNDSFFQLGGDSIIAMRLVGAAREEGLSMTVADVFKNPTFADMARVVRVAGEVIDQVMSQTGDGGSVTGRPGSSKIQPPEHTASVWKDIEPIASEHAILDDTIDGGIRPPTGPGGGKRPYIRKWRRLLVLRHSIDGPANRTKAKSQSETLGSDDHPRRVFHAHAKVFKGGISDVLPVTDFQSLAITGTLLESRWMLNHFYLDGHGPLDIRRLKQAAFRVVQAFDILRTVFVPYGDRFLQVVLRKLQPDFIYQETDLDIGEFTTELRRKDREHGPRLGEAFVQFVVAKQKKTGQYRIHMRLSHAQYDGVCLPRMLESLEAGYNGLPVSKGPSFGNYVRETATARTVAGAHDHWREILRGSVMTPIVDRYGPNYQRAAGQTVTLKQMLTAPTLSHVNITTATVVKAAWTATLARIANKSDIVFGHVISGRNSTPSASAIVGPCLNMVPVRIVYRPGWTVLDLLGNIQDQQITNMPYESLGFREIIRNCTDWPDWTNFSSVLQHNQSIIHSDDATFKFGGTEFRLGVVGTEEDFADFSIVSISHGSDQVEVTLTYAPNSTITTEFSQHVFNMLCTNVIAFSEDPYAQLPSPSELSTGPFTTNTASEADGRKKSGENVPLLLPSDTGLSMSEITKLATQLRFAWSQILRPNSTGTPVHVDLDTHFFESGGDIMGLAQVASILDQEGLRVRVEDLLSTPLFVGQVGLLAEERKRVIARERMSPWGEKGARKEKEEKEGGERAGREAKLGRVESGFGKVLGKFGFRMRDRVKQAKA</sequence>
<feature type="compositionally biased region" description="Polar residues" evidence="6">
    <location>
        <begin position="7798"/>
        <end position="7814"/>
    </location>
</feature>
<dbReference type="PANTHER" id="PTHR45398:SF1">
    <property type="entry name" value="ENZYME, PUTATIVE (JCVI)-RELATED"/>
    <property type="match status" value="1"/>
</dbReference>
<dbReference type="FunFam" id="3.30.300.30:FF:000015">
    <property type="entry name" value="Nonribosomal peptide synthase SidD"/>
    <property type="match status" value="5"/>
</dbReference>
<evidence type="ECO:0000256" key="1">
    <source>
        <dbReference type="ARBA" id="ARBA00005179"/>
    </source>
</evidence>
<evidence type="ECO:0000256" key="6">
    <source>
        <dbReference type="SAM" id="MobiDB-lite"/>
    </source>
</evidence>
<keyword evidence="3" id="KW-0597">Phosphoprotein</keyword>
<feature type="domain" description="Carrier" evidence="7">
    <location>
        <begin position="7187"/>
        <end position="7263"/>
    </location>
</feature>
<dbReference type="NCBIfam" id="NF003417">
    <property type="entry name" value="PRK04813.1"/>
    <property type="match status" value="5"/>
</dbReference>
<dbReference type="GO" id="GO:0016874">
    <property type="term" value="F:ligase activity"/>
    <property type="evidence" value="ECO:0007669"/>
    <property type="project" value="UniProtKB-KW"/>
</dbReference>
<organism evidence="8 9">
    <name type="scientific">Anthostomella pinea</name>
    <dbReference type="NCBI Taxonomy" id="933095"/>
    <lineage>
        <taxon>Eukaryota</taxon>
        <taxon>Fungi</taxon>
        <taxon>Dikarya</taxon>
        <taxon>Ascomycota</taxon>
        <taxon>Pezizomycotina</taxon>
        <taxon>Sordariomycetes</taxon>
        <taxon>Xylariomycetidae</taxon>
        <taxon>Xylariales</taxon>
        <taxon>Xylariaceae</taxon>
        <taxon>Anthostomella</taxon>
    </lineage>
</organism>
<dbReference type="FunFam" id="3.30.559.10:FF:000016">
    <property type="entry name" value="Nonribosomal peptide synthase Pes1"/>
    <property type="match status" value="3"/>
</dbReference>
<dbReference type="InterPro" id="IPR020845">
    <property type="entry name" value="AMP-binding_CS"/>
</dbReference>
<dbReference type="SUPFAM" id="SSF52777">
    <property type="entry name" value="CoA-dependent acyltransferases"/>
    <property type="match status" value="19"/>
</dbReference>
<dbReference type="FunFam" id="3.30.559.30:FF:000003">
    <property type="entry name" value="Nonribosomal peptide synthase SidD"/>
    <property type="match status" value="2"/>
</dbReference>
<feature type="region of interest" description="Disordered" evidence="6">
    <location>
        <begin position="7931"/>
        <end position="7953"/>
    </location>
</feature>
<dbReference type="SUPFAM" id="SSF47336">
    <property type="entry name" value="ACP-like"/>
    <property type="match status" value="6"/>
</dbReference>
<evidence type="ECO:0000259" key="7">
    <source>
        <dbReference type="PROSITE" id="PS50075"/>
    </source>
</evidence>
<evidence type="ECO:0000256" key="4">
    <source>
        <dbReference type="ARBA" id="ARBA00022598"/>
    </source>
</evidence>
<dbReference type="InterPro" id="IPR036736">
    <property type="entry name" value="ACP-like_sf"/>
</dbReference>
<feature type="region of interest" description="Disordered" evidence="6">
    <location>
        <begin position="7798"/>
        <end position="7825"/>
    </location>
</feature>
<dbReference type="PROSITE" id="PS00455">
    <property type="entry name" value="AMP_BINDING"/>
    <property type="match status" value="3"/>
</dbReference>
<feature type="domain" description="Carrier" evidence="7">
    <location>
        <begin position="774"/>
        <end position="850"/>
    </location>
</feature>
<dbReference type="Gene3D" id="3.30.559.10">
    <property type="entry name" value="Chloramphenicol acetyltransferase-like domain"/>
    <property type="match status" value="9"/>
</dbReference>
<dbReference type="PANTHER" id="PTHR45398">
    <property type="match status" value="1"/>
</dbReference>
<protein>
    <submittedName>
        <fullName evidence="8">Uu.00g002500.m01.CDS01</fullName>
    </submittedName>
</protein>
<feature type="region of interest" description="Disordered" evidence="6">
    <location>
        <begin position="7047"/>
        <end position="7072"/>
    </location>
</feature>
<comment type="caution">
    <text evidence="8">The sequence shown here is derived from an EMBL/GenBank/DDBJ whole genome shotgun (WGS) entry which is preliminary data.</text>
</comment>